<keyword evidence="3" id="KW-0472">Membrane</keyword>
<dbReference type="Pfam" id="PF24518">
    <property type="entry name" value="Ig_CD22"/>
    <property type="match status" value="1"/>
</dbReference>
<dbReference type="Ensembl" id="ENSPNAT00000060078.1">
    <property type="protein sequence ID" value="ENSPNAP00000076200.1"/>
    <property type="gene ID" value="ENSPNAG00000030956.1"/>
</dbReference>
<dbReference type="AlphaFoldDB" id="A0AAR2LI19"/>
<gene>
    <name evidence="6" type="primary">IL6R</name>
</gene>
<feature type="chain" id="PRO_5043624913" description="Ig-like domain-containing protein" evidence="4">
    <location>
        <begin position="24"/>
        <end position="516"/>
    </location>
</feature>
<evidence type="ECO:0000256" key="2">
    <source>
        <dbReference type="SAM" id="MobiDB-lite"/>
    </source>
</evidence>
<keyword evidence="1" id="KW-0393">Immunoglobulin domain</keyword>
<feature type="domain" description="Ig-like" evidence="5">
    <location>
        <begin position="143"/>
        <end position="202"/>
    </location>
</feature>
<dbReference type="PANTHER" id="PTHR46013">
    <property type="entry name" value="VASCULAR CELL ADHESION MOLECULE 1"/>
    <property type="match status" value="1"/>
</dbReference>
<dbReference type="InterPro" id="IPR056386">
    <property type="entry name" value="Ig_CD22"/>
</dbReference>
<dbReference type="InterPro" id="IPR007110">
    <property type="entry name" value="Ig-like_dom"/>
</dbReference>
<feature type="domain" description="Ig-like" evidence="5">
    <location>
        <begin position="311"/>
        <end position="396"/>
    </location>
</feature>
<evidence type="ECO:0000313" key="7">
    <source>
        <dbReference type="Proteomes" id="UP001501920"/>
    </source>
</evidence>
<reference evidence="6" key="3">
    <citation type="submission" date="2025-09" db="UniProtKB">
        <authorList>
            <consortium name="Ensembl"/>
        </authorList>
    </citation>
    <scope>IDENTIFICATION</scope>
</reference>
<dbReference type="Gene3D" id="2.60.40.10">
    <property type="entry name" value="Immunoglobulins"/>
    <property type="match status" value="4"/>
</dbReference>
<dbReference type="Pfam" id="PF00047">
    <property type="entry name" value="ig"/>
    <property type="match status" value="1"/>
</dbReference>
<organism evidence="6 7">
    <name type="scientific">Pygocentrus nattereri</name>
    <name type="common">Red-bellied piranha</name>
    <dbReference type="NCBI Taxonomy" id="42514"/>
    <lineage>
        <taxon>Eukaryota</taxon>
        <taxon>Metazoa</taxon>
        <taxon>Chordata</taxon>
        <taxon>Craniata</taxon>
        <taxon>Vertebrata</taxon>
        <taxon>Euteleostomi</taxon>
        <taxon>Actinopterygii</taxon>
        <taxon>Neopterygii</taxon>
        <taxon>Teleostei</taxon>
        <taxon>Ostariophysi</taxon>
        <taxon>Characiformes</taxon>
        <taxon>Characoidei</taxon>
        <taxon>Pygocentrus</taxon>
    </lineage>
</organism>
<keyword evidence="3" id="KW-0812">Transmembrane</keyword>
<dbReference type="InterPro" id="IPR013151">
    <property type="entry name" value="Immunoglobulin_dom"/>
</dbReference>
<dbReference type="SMART" id="SM00409">
    <property type="entry name" value="IG"/>
    <property type="match status" value="3"/>
</dbReference>
<dbReference type="InterPro" id="IPR013783">
    <property type="entry name" value="Ig-like_fold"/>
</dbReference>
<feature type="region of interest" description="Disordered" evidence="2">
    <location>
        <begin position="426"/>
        <end position="474"/>
    </location>
</feature>
<evidence type="ECO:0000256" key="3">
    <source>
        <dbReference type="SAM" id="Phobius"/>
    </source>
</evidence>
<feature type="compositionally biased region" description="Polar residues" evidence="2">
    <location>
        <begin position="503"/>
        <end position="516"/>
    </location>
</feature>
<dbReference type="InterPro" id="IPR003599">
    <property type="entry name" value="Ig_sub"/>
</dbReference>
<name>A0AAR2LI19_PYGNA</name>
<evidence type="ECO:0000256" key="1">
    <source>
        <dbReference type="ARBA" id="ARBA00023319"/>
    </source>
</evidence>
<keyword evidence="3" id="KW-1133">Transmembrane helix</keyword>
<evidence type="ECO:0000313" key="6">
    <source>
        <dbReference type="Ensembl" id="ENSPNAP00000076200.1"/>
    </source>
</evidence>
<feature type="region of interest" description="Disordered" evidence="2">
    <location>
        <begin position="490"/>
        <end position="516"/>
    </location>
</feature>
<dbReference type="GeneTree" id="ENSGT00990000204053"/>
<dbReference type="PROSITE" id="PS50835">
    <property type="entry name" value="IG_LIKE"/>
    <property type="match status" value="3"/>
</dbReference>
<feature type="signal peptide" evidence="4">
    <location>
        <begin position="1"/>
        <end position="23"/>
    </location>
</feature>
<evidence type="ECO:0000256" key="4">
    <source>
        <dbReference type="SAM" id="SignalP"/>
    </source>
</evidence>
<dbReference type="PANTHER" id="PTHR46013:SF4">
    <property type="entry name" value="B-CELL RECEPTOR CD22-RELATED"/>
    <property type="match status" value="1"/>
</dbReference>
<dbReference type="InterPro" id="IPR036179">
    <property type="entry name" value="Ig-like_dom_sf"/>
</dbReference>
<keyword evidence="7" id="KW-1185">Reference proteome</keyword>
<protein>
    <recommendedName>
        <fullName evidence="5">Ig-like domain-containing protein</fullName>
    </recommendedName>
</protein>
<feature type="compositionally biased region" description="Polar residues" evidence="2">
    <location>
        <begin position="454"/>
        <end position="470"/>
    </location>
</feature>
<accession>A0AAR2LI19</accession>
<dbReference type="SUPFAM" id="SSF48726">
    <property type="entry name" value="Immunoglobulin"/>
    <property type="match status" value="3"/>
</dbReference>
<evidence type="ECO:0000259" key="5">
    <source>
        <dbReference type="PROSITE" id="PS50835"/>
    </source>
</evidence>
<reference evidence="6 7" key="1">
    <citation type="submission" date="2020-10" db="EMBL/GenBank/DDBJ databases">
        <title>Pygocentrus nattereri (red-bellied piranha) genome, fPygNat1, primary haplotype.</title>
        <authorList>
            <person name="Myers G."/>
            <person name="Meyer A."/>
            <person name="Karagic N."/>
            <person name="Pippel M."/>
            <person name="Winkler S."/>
            <person name="Tracey A."/>
            <person name="Wood J."/>
            <person name="Formenti G."/>
            <person name="Howe K."/>
            <person name="Fedrigo O."/>
            <person name="Jarvis E.D."/>
        </authorList>
    </citation>
    <scope>NUCLEOTIDE SEQUENCE [LARGE SCALE GENOMIC DNA]</scope>
</reference>
<feature type="domain" description="Ig-like" evidence="5">
    <location>
        <begin position="41"/>
        <end position="132"/>
    </location>
</feature>
<proteinExistence type="predicted"/>
<keyword evidence="4" id="KW-0732">Signal</keyword>
<reference evidence="6" key="2">
    <citation type="submission" date="2025-08" db="UniProtKB">
        <authorList>
            <consortium name="Ensembl"/>
        </authorList>
    </citation>
    <scope>IDENTIFICATION</scope>
</reference>
<feature type="transmembrane region" description="Helical" evidence="3">
    <location>
        <begin position="398"/>
        <end position="419"/>
    </location>
</feature>
<sequence>MCSRCGVLSLIILLFIPVSGSLGQRVTMSCRPQTVCALRESAVNLICSYSTTIKPQQIFWFSPKLRAKWRNEDDPEDLALDSDYAGRVRYTDTQSGSTLTITDLRERDSGEYQLMVITGGGERSNSSAFRLTVTDLQVRVDPDTVNQRKLTCITSCTLTSASYYWSKNGGRISGKTSQSTWVSSSDPGSYSCSVVTGSHEIYSNSVCVFGENCWNVSYSDRRLCAVEGSSVDFLCTYSHPSRLTVNEAFWHYQSGWDPKDLSLDERFAGRVVFLGDKQGVCSLRMRDVRKNDSGEYHFRFVTNTDGFFGKPGVILNVTDLQVSSGPSSPSQSQTITLSCSSTCTVPNNPTYIWSTNKEPVTSKTTKYNKLYLESASSEDIRQYSCALGSREESGVSKFVIAAAAVCLTLILITVSVWIWRRKSSPAEGHRSSQQSGQHQEASNDQDDVHYSSVHFRSSNSPVKSPSTASTLPPDIIEDVQYADVKFSTRAAATQPRDVKATDDPSQIYSQIQKRKT</sequence>
<dbReference type="Proteomes" id="UP001501920">
    <property type="component" value="Chromosome 17"/>
</dbReference>